<dbReference type="GO" id="GO:0003917">
    <property type="term" value="F:DNA topoisomerase type I (single strand cut, ATP-independent) activity"/>
    <property type="evidence" value="ECO:0007669"/>
    <property type="project" value="UniProtKB-UniRule"/>
</dbReference>
<feature type="domain" description="Topo IA-type catalytic" evidence="13">
    <location>
        <begin position="141"/>
        <end position="602"/>
    </location>
</feature>
<dbReference type="InterPro" id="IPR006171">
    <property type="entry name" value="TOPRIM_dom"/>
</dbReference>
<dbReference type="SMART" id="SM00437">
    <property type="entry name" value="TOP1Ac"/>
    <property type="match status" value="1"/>
</dbReference>
<dbReference type="Pfam" id="PF01396">
    <property type="entry name" value="Zn_ribbon_Top1"/>
    <property type="match status" value="2"/>
</dbReference>
<feature type="region of interest" description="Interaction with DNA" evidence="10">
    <location>
        <begin position="175"/>
        <end position="180"/>
    </location>
</feature>
<dbReference type="SMART" id="SM00436">
    <property type="entry name" value="TOP1Bc"/>
    <property type="match status" value="1"/>
</dbReference>
<organism evidence="14 15">
    <name type="scientific">Candidatus Daviesbacteria bacterium GW2011_GWA2_40_9</name>
    <dbReference type="NCBI Taxonomy" id="1618424"/>
    <lineage>
        <taxon>Bacteria</taxon>
        <taxon>Candidatus Daviesiibacteriota</taxon>
    </lineage>
</organism>
<dbReference type="EC" id="5.6.2.1" evidence="10"/>
<dbReference type="InterPro" id="IPR034149">
    <property type="entry name" value="TOPRIM_TopoI"/>
</dbReference>
<evidence type="ECO:0000313" key="15">
    <source>
        <dbReference type="Proteomes" id="UP000034601"/>
    </source>
</evidence>
<dbReference type="GO" id="GO:0005694">
    <property type="term" value="C:chromosome"/>
    <property type="evidence" value="ECO:0007669"/>
    <property type="project" value="InterPro"/>
</dbReference>
<feature type="site" description="Interaction with DNA" evidence="10">
    <location>
        <position position="155"/>
    </location>
</feature>
<feature type="site" description="Interaction with DNA" evidence="10">
    <location>
        <position position="32"/>
    </location>
</feature>
<dbReference type="InterPro" id="IPR013826">
    <property type="entry name" value="Topo_IA_cen_sub3"/>
</dbReference>
<feature type="site" description="Interaction with DNA" evidence="10">
    <location>
        <position position="321"/>
    </location>
</feature>
<evidence type="ECO:0000313" key="14">
    <source>
        <dbReference type="EMBL" id="KKR83264.1"/>
    </source>
</evidence>
<keyword evidence="8 10" id="KW-0238">DNA-binding</keyword>
<comment type="subunit">
    <text evidence="10">Monomer.</text>
</comment>
<dbReference type="Gene3D" id="1.10.460.10">
    <property type="entry name" value="Topoisomerase I, domain 2"/>
    <property type="match status" value="1"/>
</dbReference>
<evidence type="ECO:0000256" key="2">
    <source>
        <dbReference type="ARBA" id="ARBA00009446"/>
    </source>
</evidence>
<feature type="site" description="Interaction with DNA" evidence="10">
    <location>
        <position position="151"/>
    </location>
</feature>
<evidence type="ECO:0000256" key="7">
    <source>
        <dbReference type="ARBA" id="ARBA00023029"/>
    </source>
</evidence>
<dbReference type="CDD" id="cd03363">
    <property type="entry name" value="TOPRIM_TopoIA_TopoI"/>
    <property type="match status" value="1"/>
</dbReference>
<dbReference type="InterPro" id="IPR013824">
    <property type="entry name" value="Topo_IA_cen_sub1"/>
</dbReference>
<evidence type="ECO:0000256" key="3">
    <source>
        <dbReference type="ARBA" id="ARBA00022723"/>
    </source>
</evidence>
<dbReference type="PROSITE" id="PS52039">
    <property type="entry name" value="TOPO_IA_2"/>
    <property type="match status" value="1"/>
</dbReference>
<dbReference type="Gene3D" id="1.10.290.10">
    <property type="entry name" value="Topoisomerase I, domain 4"/>
    <property type="match status" value="1"/>
</dbReference>
<evidence type="ECO:0000256" key="4">
    <source>
        <dbReference type="ARBA" id="ARBA00022771"/>
    </source>
</evidence>
<evidence type="ECO:0000256" key="9">
    <source>
        <dbReference type="ARBA" id="ARBA00023235"/>
    </source>
</evidence>
<dbReference type="InterPro" id="IPR013498">
    <property type="entry name" value="Topo_IA_Znf"/>
</dbReference>
<keyword evidence="7 10" id="KW-0799">Topoisomerase</keyword>
<dbReference type="PROSITE" id="PS50880">
    <property type="entry name" value="TOPRIM"/>
    <property type="match status" value="1"/>
</dbReference>
<dbReference type="InterPro" id="IPR003601">
    <property type="entry name" value="Topo_IA_2"/>
</dbReference>
<feature type="site" description="Interaction with DNA" evidence="10">
    <location>
        <position position="534"/>
    </location>
</feature>
<dbReference type="InterPro" id="IPR023405">
    <property type="entry name" value="Topo_IA_core_domain"/>
</dbReference>
<dbReference type="InterPro" id="IPR023406">
    <property type="entry name" value="Topo_IA_AS"/>
</dbReference>
<dbReference type="PANTHER" id="PTHR42785">
    <property type="entry name" value="DNA TOPOISOMERASE, TYPE IA, CORE"/>
    <property type="match status" value="1"/>
</dbReference>
<comment type="caution">
    <text evidence="14">The sequence shown here is derived from an EMBL/GenBank/DDBJ whole genome shotgun (WGS) entry which is preliminary data.</text>
</comment>
<dbReference type="InterPro" id="IPR013825">
    <property type="entry name" value="Topo_IA_cen_sub2"/>
</dbReference>
<dbReference type="InterPro" id="IPR028612">
    <property type="entry name" value="Topoisom_1_IA"/>
</dbReference>
<dbReference type="SMART" id="SM00493">
    <property type="entry name" value="TOPRIM"/>
    <property type="match status" value="1"/>
</dbReference>
<dbReference type="CDD" id="cd00186">
    <property type="entry name" value="TOP1Ac"/>
    <property type="match status" value="1"/>
</dbReference>
<dbReference type="EMBL" id="LCAB01000007">
    <property type="protein sequence ID" value="KKR83264.1"/>
    <property type="molecule type" value="Genomic_DNA"/>
</dbReference>
<sequence>MQNLVIVESPTKARTLSKFLGSKYQVEASMGHIRDLPKADLGVDIEDNFEPKYIIPRDKLKRANELKKLALGAKTLWLATDPDREGEAIAWHIAEFLRSSKLKTQNSKFKTDEKIDMKRVVFHEITPEAIKAAFEEPRRIDQKLVDAQQARRVLDRLVGYKLSPLLWKKIKSGLSAGRVQSVTLRLIVEREKEIKAFKPIEYWSIEAELVSAQGPAGSQPHHGAPRSPSPASSFLANLIEKEGKKLTIKNQAEAEGHLKALEKAEYQVSKVAKKEVKKYPAPPFTTSTLQQAASNKLGFTSKKTMMLAQTLYEHGLITYMRTDSVNLAPQALSQARTFIEHSIGKNYLPHTPRVYKTKSKVAQEAHEAIRPTDINRTGEKLAASEGLSRDHLKIYDLIWKRMVASQMAEAVFDHTLVDVTASAHLGGVTYLLRATGSIIKFDGWLKIYEVPNAKLKVQSLDDQKAQEDGNDGKEQTLPQLTEGELLKLLQLIDQQHFTEPPPRFNEASLIKKLEELGIGRPSTYAPIISTIIERFYVERLEKKFIPTELGIVVTDFLVQNFPDVFDYAFTAQMEDELDEIARGERAWRPTLAEFYKPFAAKLENVFDKAERVKIEAEVTDKVCPKCGKNLQIKFGRFGKFLACSGFPECKYTESLEEKIDIPCPNCGGDIVLRRTKKGKPFYGCKNYPNCKFASWTKLKK</sequence>
<evidence type="ECO:0000256" key="11">
    <source>
        <dbReference type="SAM" id="MobiDB-lite"/>
    </source>
</evidence>
<evidence type="ECO:0000259" key="12">
    <source>
        <dbReference type="PROSITE" id="PS50880"/>
    </source>
</evidence>
<comment type="function">
    <text evidence="10">Releases the supercoiling and torsional tension of DNA, which is introduced during the DNA replication and transcription, by transiently cleaving and rejoining one strand of the DNA duplex. Introduces a single-strand break via transesterification at a target site in duplex DNA. The scissile phosphodiester is attacked by the catalytic tyrosine of the enzyme, resulting in the formation of a DNA-(5'-phosphotyrosyl)-enzyme intermediate and the expulsion of a 3'-OH DNA strand. The free DNA strand then undergoes passage around the unbroken strand, thus removing DNA supercoils. Finally, in the religation step, the DNA 3'-OH attacks the covalent intermediate to expel the active-site tyrosine and restore the DNA phosphodiester backbone.</text>
</comment>
<name>A0A0G0U2E3_9BACT</name>
<keyword evidence="4" id="KW-0863">Zinc-finger</keyword>
<dbReference type="PROSITE" id="PS00396">
    <property type="entry name" value="TOPO_IA_1"/>
    <property type="match status" value="1"/>
</dbReference>
<comment type="catalytic activity">
    <reaction evidence="1 10">
        <text>ATP-independent breakage of single-stranded DNA, followed by passage and rejoining.</text>
        <dbReference type="EC" id="5.6.2.1"/>
    </reaction>
</comment>
<dbReference type="GO" id="GO:0008270">
    <property type="term" value="F:zinc ion binding"/>
    <property type="evidence" value="ECO:0007669"/>
    <property type="project" value="UniProtKB-KW"/>
</dbReference>
<dbReference type="SUPFAM" id="SSF56712">
    <property type="entry name" value="Prokaryotic type I DNA topoisomerase"/>
    <property type="match status" value="1"/>
</dbReference>
<dbReference type="InterPro" id="IPR013497">
    <property type="entry name" value="Topo_IA_cen"/>
</dbReference>
<feature type="site" description="Interaction with DNA" evidence="10">
    <location>
        <position position="152"/>
    </location>
</feature>
<feature type="site" description="Interaction with DNA" evidence="10">
    <location>
        <position position="160"/>
    </location>
</feature>
<dbReference type="SUPFAM" id="SSF57783">
    <property type="entry name" value="Zinc beta-ribbon"/>
    <property type="match status" value="2"/>
</dbReference>
<evidence type="ECO:0000259" key="13">
    <source>
        <dbReference type="PROSITE" id="PS52039"/>
    </source>
</evidence>
<comment type="similarity">
    <text evidence="2 10">Belongs to the type IA topoisomerase family.</text>
</comment>
<dbReference type="Gene3D" id="3.30.65.10">
    <property type="entry name" value="Bacterial Topoisomerase I, domain 1"/>
    <property type="match status" value="2"/>
</dbReference>
<protein>
    <recommendedName>
        <fullName evidence="10">DNA topoisomerase 1</fullName>
        <ecNumber evidence="10">5.6.2.1</ecNumber>
    </recommendedName>
    <alternativeName>
        <fullName evidence="10">DNA topoisomerase I</fullName>
    </alternativeName>
</protein>
<dbReference type="HAMAP" id="MF_00952">
    <property type="entry name" value="Topoisom_1_prok"/>
    <property type="match status" value="1"/>
</dbReference>
<evidence type="ECO:0000256" key="8">
    <source>
        <dbReference type="ARBA" id="ARBA00023125"/>
    </source>
</evidence>
<accession>A0A0G0U2E3</accession>
<keyword evidence="5" id="KW-0862">Zinc</keyword>
<dbReference type="InterPro" id="IPR000380">
    <property type="entry name" value="Topo_IA"/>
</dbReference>
<feature type="region of interest" description="Disordered" evidence="11">
    <location>
        <begin position="213"/>
        <end position="232"/>
    </location>
</feature>
<feature type="active site" description="O-(5'-phospho-DNA)-tyrosine intermediate" evidence="10">
    <location>
        <position position="319"/>
    </location>
</feature>
<evidence type="ECO:0000256" key="6">
    <source>
        <dbReference type="ARBA" id="ARBA00022842"/>
    </source>
</evidence>
<dbReference type="PANTHER" id="PTHR42785:SF1">
    <property type="entry name" value="DNA TOPOISOMERASE"/>
    <property type="match status" value="1"/>
</dbReference>
<dbReference type="GO" id="GO:0003677">
    <property type="term" value="F:DNA binding"/>
    <property type="evidence" value="ECO:0007669"/>
    <property type="project" value="UniProtKB-KW"/>
</dbReference>
<evidence type="ECO:0000256" key="1">
    <source>
        <dbReference type="ARBA" id="ARBA00000213"/>
    </source>
</evidence>
<evidence type="ECO:0000256" key="5">
    <source>
        <dbReference type="ARBA" id="ARBA00022833"/>
    </source>
</evidence>
<dbReference type="Gene3D" id="2.70.20.10">
    <property type="entry name" value="Topoisomerase I, domain 3"/>
    <property type="match status" value="1"/>
</dbReference>
<keyword evidence="6" id="KW-0460">Magnesium</keyword>
<dbReference type="PRINTS" id="PR00417">
    <property type="entry name" value="PRTPISMRASEI"/>
</dbReference>
<feature type="domain" description="Toprim" evidence="12">
    <location>
        <begin position="2"/>
        <end position="112"/>
    </location>
</feature>
<dbReference type="GO" id="GO:0006265">
    <property type="term" value="P:DNA topological change"/>
    <property type="evidence" value="ECO:0007669"/>
    <property type="project" value="UniProtKB-UniRule"/>
</dbReference>
<dbReference type="NCBIfam" id="TIGR01051">
    <property type="entry name" value="topA_bact"/>
    <property type="match status" value="1"/>
</dbReference>
<dbReference type="InterPro" id="IPR005733">
    <property type="entry name" value="TopoI_bac-type"/>
</dbReference>
<keyword evidence="3" id="KW-0479">Metal-binding</keyword>
<evidence type="ECO:0000256" key="10">
    <source>
        <dbReference type="HAMAP-Rule" id="MF_00952"/>
    </source>
</evidence>
<dbReference type="AlphaFoldDB" id="A0A0G0U2E3"/>
<keyword evidence="9 10" id="KW-0413">Isomerase</keyword>
<dbReference type="Gene3D" id="3.40.50.140">
    <property type="match status" value="1"/>
</dbReference>
<gene>
    <name evidence="10" type="primary">topA</name>
    <name evidence="14" type="ORF">UU29_C0007G0134</name>
</gene>
<dbReference type="Pfam" id="PF01751">
    <property type="entry name" value="Toprim"/>
    <property type="match status" value="1"/>
</dbReference>
<dbReference type="InterPro" id="IPR003602">
    <property type="entry name" value="Topo_IA_DNA-bd_dom"/>
</dbReference>
<dbReference type="Pfam" id="PF01131">
    <property type="entry name" value="Topoisom_bac"/>
    <property type="match status" value="1"/>
</dbReference>
<dbReference type="Proteomes" id="UP000034601">
    <property type="component" value="Unassembled WGS sequence"/>
</dbReference>
<feature type="site" description="Interaction with DNA" evidence="10">
    <location>
        <position position="167"/>
    </location>
</feature>
<reference evidence="14 15" key="1">
    <citation type="journal article" date="2015" name="Nature">
        <title>rRNA introns, odd ribosomes, and small enigmatic genomes across a large radiation of phyla.</title>
        <authorList>
            <person name="Brown C.T."/>
            <person name="Hug L.A."/>
            <person name="Thomas B.C."/>
            <person name="Sharon I."/>
            <person name="Castelle C.J."/>
            <person name="Singh A."/>
            <person name="Wilkins M.J."/>
            <person name="Williams K.H."/>
            <person name="Banfield J.F."/>
        </authorList>
    </citation>
    <scope>NUCLEOTIDE SEQUENCE [LARGE SCALE GENOMIC DNA]</scope>
</reference>
<proteinExistence type="inferred from homology"/>
<dbReference type="PATRIC" id="fig|1618424.3.peg.542"/>